<keyword evidence="4" id="KW-1185">Reference proteome</keyword>
<keyword evidence="1" id="KW-0813">Transport</keyword>
<dbReference type="InterPro" id="IPR027417">
    <property type="entry name" value="P-loop_NTPase"/>
</dbReference>
<feature type="domain" description="ABC transporter" evidence="2">
    <location>
        <begin position="22"/>
        <end position="71"/>
    </location>
</feature>
<accession>A0A1M7JTY9</accession>
<name>A0A1M7JTY9_9BACT</name>
<dbReference type="PROSITE" id="PS00675">
    <property type="entry name" value="SIGMA54_INTERACT_1"/>
    <property type="match status" value="1"/>
</dbReference>
<evidence type="ECO:0000256" key="1">
    <source>
        <dbReference type="ARBA" id="ARBA00022448"/>
    </source>
</evidence>
<dbReference type="Proteomes" id="UP000184513">
    <property type="component" value="Unassembled WGS sequence"/>
</dbReference>
<proteinExistence type="predicted"/>
<dbReference type="InterPro" id="IPR050153">
    <property type="entry name" value="Metal_Ion_Import_ABC"/>
</dbReference>
<evidence type="ECO:0000313" key="3">
    <source>
        <dbReference type="EMBL" id="SHM56007.1"/>
    </source>
</evidence>
<dbReference type="Pfam" id="PF00005">
    <property type="entry name" value="ABC_tran"/>
    <property type="match status" value="1"/>
</dbReference>
<dbReference type="InterPro" id="IPR025662">
    <property type="entry name" value="Sigma_54_int_dom_ATP-bd_1"/>
</dbReference>
<evidence type="ECO:0000313" key="4">
    <source>
        <dbReference type="Proteomes" id="UP000184513"/>
    </source>
</evidence>
<dbReference type="RefSeq" id="WP_073092020.1">
    <property type="nucleotide sequence ID" value="NZ_FRCY01000002.1"/>
</dbReference>
<protein>
    <submittedName>
        <fullName evidence="3">ABC transporter</fullName>
    </submittedName>
</protein>
<gene>
    <name evidence="3" type="ORF">SAMN04488057_102145</name>
</gene>
<dbReference type="OrthoDB" id="1348500at2"/>
<dbReference type="SUPFAM" id="SSF52540">
    <property type="entry name" value="P-loop containing nucleoside triphosphate hydrolases"/>
    <property type="match status" value="1"/>
</dbReference>
<dbReference type="GO" id="GO:0005524">
    <property type="term" value="F:ATP binding"/>
    <property type="evidence" value="ECO:0007669"/>
    <property type="project" value="InterPro"/>
</dbReference>
<reference evidence="3 4" key="1">
    <citation type="submission" date="2016-11" db="EMBL/GenBank/DDBJ databases">
        <authorList>
            <person name="Jaros S."/>
            <person name="Januszkiewicz K."/>
            <person name="Wedrychowicz H."/>
        </authorList>
    </citation>
    <scope>NUCLEOTIDE SEQUENCE [LARGE SCALE GENOMIC DNA]</scope>
    <source>
        <strain evidence="3 4">CGMCC 1.6102</strain>
    </source>
</reference>
<dbReference type="AlphaFoldDB" id="A0A1M7JTY9"/>
<dbReference type="PANTHER" id="PTHR42734">
    <property type="entry name" value="METAL TRANSPORT SYSTEM ATP-BINDING PROTEIN TM_0124-RELATED"/>
    <property type="match status" value="1"/>
</dbReference>
<dbReference type="EMBL" id="FRCY01000002">
    <property type="protein sequence ID" value="SHM56007.1"/>
    <property type="molecule type" value="Genomic_DNA"/>
</dbReference>
<sequence>MLSTQSIIFEYNQANHFAFPDISLSAGSDLLILGESGVGKTTLLHLIPGLLKPKTGKITIEETAITDLKGKLKLNALDYYQLNYTLENTWVYL</sequence>
<dbReference type="Gene3D" id="3.40.50.300">
    <property type="entry name" value="P-loop containing nucleotide triphosphate hydrolases"/>
    <property type="match status" value="1"/>
</dbReference>
<dbReference type="STRING" id="388280.SAMN04488057_102145"/>
<organism evidence="3 4">
    <name type="scientific">Cyclobacterium lianum</name>
    <dbReference type="NCBI Taxonomy" id="388280"/>
    <lineage>
        <taxon>Bacteria</taxon>
        <taxon>Pseudomonadati</taxon>
        <taxon>Bacteroidota</taxon>
        <taxon>Cytophagia</taxon>
        <taxon>Cytophagales</taxon>
        <taxon>Cyclobacteriaceae</taxon>
        <taxon>Cyclobacterium</taxon>
    </lineage>
</organism>
<evidence type="ECO:0000259" key="2">
    <source>
        <dbReference type="Pfam" id="PF00005"/>
    </source>
</evidence>
<dbReference type="GO" id="GO:0016887">
    <property type="term" value="F:ATP hydrolysis activity"/>
    <property type="evidence" value="ECO:0007669"/>
    <property type="project" value="InterPro"/>
</dbReference>
<dbReference type="InterPro" id="IPR003439">
    <property type="entry name" value="ABC_transporter-like_ATP-bd"/>
</dbReference>